<evidence type="ECO:0000256" key="1">
    <source>
        <dbReference type="SAM" id="MobiDB-lite"/>
    </source>
</evidence>
<feature type="region of interest" description="Disordered" evidence="1">
    <location>
        <begin position="38"/>
        <end position="57"/>
    </location>
</feature>
<name>A0ABQ1W423_9BACL</name>
<dbReference type="RefSeq" id="WP_120461988.1">
    <property type="nucleotide sequence ID" value="NZ_BMIW01000034.1"/>
</dbReference>
<protein>
    <recommendedName>
        <fullName evidence="2">DUF3658 domain-containing protein</fullName>
    </recommendedName>
</protein>
<accession>A0ABQ1W423</accession>
<evidence type="ECO:0000313" key="4">
    <source>
        <dbReference type="Proteomes" id="UP000608420"/>
    </source>
</evidence>
<reference evidence="4" key="1">
    <citation type="journal article" date="2019" name="Int. J. Syst. Evol. Microbiol.">
        <title>The Global Catalogue of Microorganisms (GCM) 10K type strain sequencing project: providing services to taxonomists for standard genome sequencing and annotation.</title>
        <authorList>
            <consortium name="The Broad Institute Genomics Platform"/>
            <consortium name="The Broad Institute Genome Sequencing Center for Infectious Disease"/>
            <person name="Wu L."/>
            <person name="Ma J."/>
        </authorList>
    </citation>
    <scope>NUCLEOTIDE SEQUENCE [LARGE SCALE GENOMIC DNA]</scope>
    <source>
        <strain evidence="4">CGMCC 1.15420</strain>
    </source>
</reference>
<gene>
    <name evidence="3" type="ORF">GCM10010913_38100</name>
</gene>
<evidence type="ECO:0000259" key="2">
    <source>
        <dbReference type="Pfam" id="PF12395"/>
    </source>
</evidence>
<proteinExistence type="predicted"/>
<comment type="caution">
    <text evidence="3">The sequence shown here is derived from an EMBL/GenBank/DDBJ whole genome shotgun (WGS) entry which is preliminary data.</text>
</comment>
<sequence length="164" mass="19001">MHYRHSGEIPTEKLRELIIHPEEKAQLSTDDIQRLQQEWQSLTEPKPKPEPESESAQIGTLRIWQDNSIVEVPANYYDQYLLDTLDRLRPPASAGNAEFLKSARLIGEVIGYCDQYIGDSYFEYRLRELIYSGILEIQGIPAGMRFFSVRRKHRSHAKNTPQNG</sequence>
<keyword evidence="4" id="KW-1185">Reference proteome</keyword>
<dbReference type="Proteomes" id="UP000608420">
    <property type="component" value="Unassembled WGS sequence"/>
</dbReference>
<dbReference type="InterPro" id="IPR022123">
    <property type="entry name" value="DUF3658"/>
</dbReference>
<dbReference type="EMBL" id="BMIW01000034">
    <property type="protein sequence ID" value="GGG12692.1"/>
    <property type="molecule type" value="Genomic_DNA"/>
</dbReference>
<evidence type="ECO:0000313" key="3">
    <source>
        <dbReference type="EMBL" id="GGG12692.1"/>
    </source>
</evidence>
<dbReference type="Pfam" id="PF12395">
    <property type="entry name" value="DUF3658"/>
    <property type="match status" value="1"/>
</dbReference>
<feature type="domain" description="DUF3658" evidence="2">
    <location>
        <begin position="23"/>
        <end position="145"/>
    </location>
</feature>
<organism evidence="3 4">
    <name type="scientific">Paenibacillus aceti</name>
    <dbReference type="NCBI Taxonomy" id="1820010"/>
    <lineage>
        <taxon>Bacteria</taxon>
        <taxon>Bacillati</taxon>
        <taxon>Bacillota</taxon>
        <taxon>Bacilli</taxon>
        <taxon>Bacillales</taxon>
        <taxon>Paenibacillaceae</taxon>
        <taxon>Paenibacillus</taxon>
    </lineage>
</organism>